<dbReference type="OrthoDB" id="67850at2759"/>
<keyword evidence="8 13" id="KW-1133">Transmembrane helix</keyword>
<dbReference type="Proteomes" id="UP000283530">
    <property type="component" value="Unassembled WGS sequence"/>
</dbReference>
<keyword evidence="4" id="KW-0813">Transport</keyword>
<evidence type="ECO:0000313" key="15">
    <source>
        <dbReference type="Proteomes" id="UP000283530"/>
    </source>
</evidence>
<organism evidence="14 15">
    <name type="scientific">Cinnamomum micranthum f. kanehirae</name>
    <dbReference type="NCBI Taxonomy" id="337451"/>
    <lineage>
        <taxon>Eukaryota</taxon>
        <taxon>Viridiplantae</taxon>
        <taxon>Streptophyta</taxon>
        <taxon>Embryophyta</taxon>
        <taxon>Tracheophyta</taxon>
        <taxon>Spermatophyta</taxon>
        <taxon>Magnoliopsida</taxon>
        <taxon>Magnoliidae</taxon>
        <taxon>Laurales</taxon>
        <taxon>Lauraceae</taxon>
        <taxon>Cinnamomum</taxon>
    </lineage>
</organism>
<evidence type="ECO:0000256" key="13">
    <source>
        <dbReference type="SAM" id="Phobius"/>
    </source>
</evidence>
<evidence type="ECO:0000313" key="14">
    <source>
        <dbReference type="EMBL" id="RWR90688.1"/>
    </source>
</evidence>
<evidence type="ECO:0000256" key="11">
    <source>
        <dbReference type="ARBA" id="ARBA00023136"/>
    </source>
</evidence>
<comment type="subcellular location">
    <subcellularLocation>
        <location evidence="1">Nucleus membrane</location>
        <topology evidence="1">Multi-pass membrane protein</topology>
    </subcellularLocation>
    <subcellularLocation>
        <location evidence="2">Nucleus</location>
        <location evidence="2">Nuclear pore complex</location>
    </subcellularLocation>
</comment>
<name>A0A3S3N979_9MAGN</name>
<comment type="similarity">
    <text evidence="3">Belongs to the NDC1 family.</text>
</comment>
<evidence type="ECO:0000256" key="12">
    <source>
        <dbReference type="ARBA" id="ARBA00023242"/>
    </source>
</evidence>
<evidence type="ECO:0000256" key="3">
    <source>
        <dbReference type="ARBA" id="ARBA00005760"/>
    </source>
</evidence>
<proteinExistence type="inferred from homology"/>
<keyword evidence="15" id="KW-1185">Reference proteome</keyword>
<dbReference type="GO" id="GO:0015031">
    <property type="term" value="P:protein transport"/>
    <property type="evidence" value="ECO:0007669"/>
    <property type="project" value="UniProtKB-KW"/>
</dbReference>
<comment type="caution">
    <text evidence="14">The sequence shown here is derived from an EMBL/GenBank/DDBJ whole genome shotgun (WGS) entry which is preliminary data.</text>
</comment>
<dbReference type="GO" id="GO:0030674">
    <property type="term" value="F:protein-macromolecule adaptor activity"/>
    <property type="evidence" value="ECO:0007669"/>
    <property type="project" value="TreeGrafter"/>
</dbReference>
<feature type="transmembrane region" description="Helical" evidence="13">
    <location>
        <begin position="12"/>
        <end position="29"/>
    </location>
</feature>
<keyword evidence="9" id="KW-0811">Translocation</keyword>
<dbReference type="GO" id="GO:0051028">
    <property type="term" value="P:mRNA transport"/>
    <property type="evidence" value="ECO:0007669"/>
    <property type="project" value="UniProtKB-KW"/>
</dbReference>
<evidence type="ECO:0000256" key="4">
    <source>
        <dbReference type="ARBA" id="ARBA00022448"/>
    </source>
</evidence>
<evidence type="ECO:0000256" key="2">
    <source>
        <dbReference type="ARBA" id="ARBA00004567"/>
    </source>
</evidence>
<dbReference type="PANTHER" id="PTHR13269">
    <property type="entry name" value="NUCLEOPORIN NDC1"/>
    <property type="match status" value="1"/>
</dbReference>
<accession>A0A3S3N979</accession>
<reference evidence="14 15" key="1">
    <citation type="journal article" date="2019" name="Nat. Plants">
        <title>Stout camphor tree genome fills gaps in understanding of flowering plant genome evolution.</title>
        <authorList>
            <person name="Chaw S.M."/>
            <person name="Liu Y.C."/>
            <person name="Wu Y.W."/>
            <person name="Wang H.Y."/>
            <person name="Lin C.I."/>
            <person name="Wu C.S."/>
            <person name="Ke H.M."/>
            <person name="Chang L.Y."/>
            <person name="Hsu C.Y."/>
            <person name="Yang H.T."/>
            <person name="Sudianto E."/>
            <person name="Hsu M.H."/>
            <person name="Wu K.P."/>
            <person name="Wang L.N."/>
            <person name="Leebens-Mack J.H."/>
            <person name="Tsai I.J."/>
        </authorList>
    </citation>
    <scope>NUCLEOTIDE SEQUENCE [LARGE SCALE GENOMIC DNA]</scope>
    <source>
        <strain evidence="15">cv. Chaw 1501</strain>
        <tissue evidence="14">Young leaves</tissue>
    </source>
</reference>
<evidence type="ECO:0000256" key="5">
    <source>
        <dbReference type="ARBA" id="ARBA00022692"/>
    </source>
</evidence>
<evidence type="ECO:0000256" key="1">
    <source>
        <dbReference type="ARBA" id="ARBA00004232"/>
    </source>
</evidence>
<dbReference type="GO" id="GO:0031965">
    <property type="term" value="C:nuclear membrane"/>
    <property type="evidence" value="ECO:0007669"/>
    <property type="project" value="UniProtKB-SubCell"/>
</dbReference>
<keyword evidence="7" id="KW-0653">Protein transport</keyword>
<gene>
    <name evidence="14" type="ORF">CKAN_01979500</name>
</gene>
<dbReference type="GO" id="GO:0006999">
    <property type="term" value="P:nuclear pore organization"/>
    <property type="evidence" value="ECO:0007669"/>
    <property type="project" value="TreeGrafter"/>
</dbReference>
<feature type="transmembrane region" description="Helical" evidence="13">
    <location>
        <begin position="50"/>
        <end position="72"/>
    </location>
</feature>
<dbReference type="InterPro" id="IPR019049">
    <property type="entry name" value="Nucleoporin_prot_Ndc1/Nup"/>
</dbReference>
<keyword evidence="6" id="KW-0509">mRNA transport</keyword>
<feature type="transmembrane region" description="Helical" evidence="13">
    <location>
        <begin position="87"/>
        <end position="111"/>
    </location>
</feature>
<keyword evidence="5 13" id="KW-0812">Transmembrane</keyword>
<protein>
    <recommendedName>
        <fullName evidence="16">Nucleoporin protein Ndc1-Nup</fullName>
    </recommendedName>
</protein>
<dbReference type="GO" id="GO:0070762">
    <property type="term" value="C:nuclear pore transmembrane ring"/>
    <property type="evidence" value="ECO:0007669"/>
    <property type="project" value="TreeGrafter"/>
</dbReference>
<evidence type="ECO:0000256" key="7">
    <source>
        <dbReference type="ARBA" id="ARBA00022927"/>
    </source>
</evidence>
<dbReference type="AlphaFoldDB" id="A0A3S3N979"/>
<keyword evidence="11 13" id="KW-0472">Membrane</keyword>
<evidence type="ECO:0000256" key="10">
    <source>
        <dbReference type="ARBA" id="ARBA00023132"/>
    </source>
</evidence>
<keyword evidence="12" id="KW-0539">Nucleus</keyword>
<dbReference type="PANTHER" id="PTHR13269:SF6">
    <property type="entry name" value="NUCLEOPORIN NDC1"/>
    <property type="match status" value="1"/>
</dbReference>
<evidence type="ECO:0000256" key="8">
    <source>
        <dbReference type="ARBA" id="ARBA00022989"/>
    </source>
</evidence>
<sequence length="548" mass="62446">MVPLENTFKNRWLWALLSQFISSPFLFFLHRDFIFTHFYKPSSSFPRLTVVLAFSFLLSNLTLFISLIVLAFPEPFPSVYQRRFTKSITFVVFLLLCASSGILFVVSFCCGPKPFDKPEFLRLALRGFVFGTLFGVDYLHRKRWVLIFPVIQDPLVRSLILGNPSSIRDTLKLSSSTYVISTVLMLFLPDLFKIKGTMWQLLVQQIAIYLETSVVSFYWDQTLHFFQVVSTRRFIFMPQQESAAPRTNPSEPLLAAIEQSTPRSIFQYCAYLDLCMISESNVETWRRAAFFEETGKTYRRVISVCLRPLEQLTSRLGEGLKGSPAENSDLLSQRLSSPMVNHADLRLHESFYDFQLCSWSARTVASLTARSRDEDRFRVARFTGCNAAVVSTLLSCLLAVEACLGKKTNPQSPHLLSPTNIWRATVDSGKRDFVCKKRESTWHEKAYGMADVLGASICQIISAFHDEMQKGAKAGILDKDWIIKSKPLHSTREILVHKLSLFLISKPTETVTYVDWIGADLSGRVHLLKKSESITQHGWSPLFPRVGC</sequence>
<dbReference type="EMBL" id="QPKB01000008">
    <property type="protein sequence ID" value="RWR90688.1"/>
    <property type="molecule type" value="Genomic_DNA"/>
</dbReference>
<evidence type="ECO:0000256" key="9">
    <source>
        <dbReference type="ARBA" id="ARBA00023010"/>
    </source>
</evidence>
<evidence type="ECO:0008006" key="16">
    <source>
        <dbReference type="Google" id="ProtNLM"/>
    </source>
</evidence>
<evidence type="ECO:0000256" key="6">
    <source>
        <dbReference type="ARBA" id="ARBA00022816"/>
    </source>
</evidence>
<keyword evidence="10" id="KW-0906">Nuclear pore complex</keyword>